<organism evidence="7 8">
    <name type="scientific">Candida verbasci</name>
    <dbReference type="NCBI Taxonomy" id="1227364"/>
    <lineage>
        <taxon>Eukaryota</taxon>
        <taxon>Fungi</taxon>
        <taxon>Dikarya</taxon>
        <taxon>Ascomycota</taxon>
        <taxon>Saccharomycotina</taxon>
        <taxon>Pichiomycetes</taxon>
        <taxon>Debaryomycetaceae</taxon>
        <taxon>Candida/Lodderomyces clade</taxon>
        <taxon>Candida</taxon>
    </lineage>
</organism>
<evidence type="ECO:0000256" key="3">
    <source>
        <dbReference type="ARBA" id="ARBA00022989"/>
    </source>
</evidence>
<gene>
    <name evidence="7" type="ORF">CANVERA_P1367</name>
</gene>
<evidence type="ECO:0000256" key="5">
    <source>
        <dbReference type="SAM" id="MobiDB-lite"/>
    </source>
</evidence>
<feature type="compositionally biased region" description="Basic and acidic residues" evidence="5">
    <location>
        <begin position="147"/>
        <end position="163"/>
    </location>
</feature>
<feature type="transmembrane region" description="Helical" evidence="6">
    <location>
        <begin position="419"/>
        <end position="440"/>
    </location>
</feature>
<feature type="transmembrane region" description="Helical" evidence="6">
    <location>
        <begin position="380"/>
        <end position="403"/>
    </location>
</feature>
<sequence>MHLFSSLTQGWVLTIISSLICVLGTFIVTFDNLYDLIFPKSITTKYKFKLKENYQFLNGSLAFSSGCLIFTSLYRLLPESMKYLKYMESEMGKKFLQYYLMISYIGGIILCMLLNILLHYMTAESVVHCNHSGGEHNHNHNHNHNLNFDHDDEESHNHEEHENVTSNIKNINVVNSNRSTNLEVQIPENDQDENSPLVTKQVKPKKSILQFLLNHNQENNDDNGECKGYTSAELCLYHHNNNDNANELHFCEIPTLTEEQNNETEERHHHHHHQDTLKSVNSINSHHHVHHDDEQASHHHHHVNSPLSRLLLIGIQTTLAITLHKLPEGFITYITSETNPNLGISIFISLILHNFTEGFSMCLPLYYSMSKTIKYAKFKAILISSLLGGLSQPLGAILGYFFLKYNNNKQYYDLNKLNFIFGLTLSITSGFLTVVSLSMYGNAVSFGGNTSFVMIWCLIGICLIGLSSIFSS</sequence>
<feature type="transmembrane region" description="Helical" evidence="6">
    <location>
        <begin position="12"/>
        <end position="34"/>
    </location>
</feature>
<feature type="transmembrane region" description="Helical" evidence="6">
    <location>
        <begin position="54"/>
        <end position="77"/>
    </location>
</feature>
<dbReference type="PANTHER" id="PTHR11040:SF210">
    <property type="entry name" value="ZINC-REGULATED TRANSPORTER 3"/>
    <property type="match status" value="1"/>
</dbReference>
<keyword evidence="3 6" id="KW-1133">Transmembrane helix</keyword>
<dbReference type="InterPro" id="IPR003689">
    <property type="entry name" value="ZIP"/>
</dbReference>
<evidence type="ECO:0000256" key="1">
    <source>
        <dbReference type="ARBA" id="ARBA00004141"/>
    </source>
</evidence>
<evidence type="ECO:0000256" key="4">
    <source>
        <dbReference type="ARBA" id="ARBA00023136"/>
    </source>
</evidence>
<evidence type="ECO:0000256" key="6">
    <source>
        <dbReference type="SAM" id="Phobius"/>
    </source>
</evidence>
<evidence type="ECO:0000313" key="7">
    <source>
        <dbReference type="EMBL" id="CAI5756849.1"/>
    </source>
</evidence>
<proteinExistence type="predicted"/>
<comment type="caution">
    <text evidence="7">The sequence shown here is derived from an EMBL/GenBank/DDBJ whole genome shotgun (WGS) entry which is preliminary data.</text>
</comment>
<dbReference type="Pfam" id="PF02535">
    <property type="entry name" value="Zip"/>
    <property type="match status" value="2"/>
</dbReference>
<evidence type="ECO:0000256" key="2">
    <source>
        <dbReference type="ARBA" id="ARBA00022692"/>
    </source>
</evidence>
<dbReference type="GO" id="GO:0016020">
    <property type="term" value="C:membrane"/>
    <property type="evidence" value="ECO:0007669"/>
    <property type="project" value="UniProtKB-SubCell"/>
</dbReference>
<keyword evidence="4 6" id="KW-0472">Membrane</keyword>
<dbReference type="AlphaFoldDB" id="A0A9W4TSG2"/>
<feature type="region of interest" description="Disordered" evidence="5">
    <location>
        <begin position="137"/>
        <end position="164"/>
    </location>
</feature>
<feature type="transmembrane region" description="Helical" evidence="6">
    <location>
        <begin position="98"/>
        <end position="121"/>
    </location>
</feature>
<reference evidence="7" key="1">
    <citation type="submission" date="2022-12" db="EMBL/GenBank/DDBJ databases">
        <authorList>
            <person name="Brejova B."/>
        </authorList>
    </citation>
    <scope>NUCLEOTIDE SEQUENCE</scope>
</reference>
<evidence type="ECO:0000313" key="8">
    <source>
        <dbReference type="Proteomes" id="UP001152885"/>
    </source>
</evidence>
<name>A0A9W4TSG2_9ASCO</name>
<dbReference type="GO" id="GO:0005385">
    <property type="term" value="F:zinc ion transmembrane transporter activity"/>
    <property type="evidence" value="ECO:0007669"/>
    <property type="project" value="TreeGrafter"/>
</dbReference>
<dbReference type="PANTHER" id="PTHR11040">
    <property type="entry name" value="ZINC/IRON TRANSPORTER"/>
    <property type="match status" value="1"/>
</dbReference>
<comment type="subcellular location">
    <subcellularLocation>
        <location evidence="1">Membrane</location>
        <topology evidence="1">Multi-pass membrane protein</topology>
    </subcellularLocation>
</comment>
<dbReference type="EMBL" id="CANTUO010000001">
    <property type="protein sequence ID" value="CAI5756849.1"/>
    <property type="molecule type" value="Genomic_DNA"/>
</dbReference>
<keyword evidence="2 6" id="KW-0812">Transmembrane</keyword>
<keyword evidence="8" id="KW-1185">Reference proteome</keyword>
<dbReference type="OrthoDB" id="262547at2759"/>
<protein>
    <submittedName>
        <fullName evidence="7">Uncharacterized protein</fullName>
    </submittedName>
</protein>
<accession>A0A9W4TSG2</accession>
<dbReference type="Proteomes" id="UP001152885">
    <property type="component" value="Unassembled WGS sequence"/>
</dbReference>
<feature type="transmembrane region" description="Helical" evidence="6">
    <location>
        <begin position="452"/>
        <end position="470"/>
    </location>
</feature>
<feature type="transmembrane region" description="Helical" evidence="6">
    <location>
        <begin position="342"/>
        <end position="368"/>
    </location>
</feature>